<comment type="caution">
    <text evidence="5">Lacks conserved residue(s) required for the propagation of feature annotation.</text>
</comment>
<keyword evidence="5" id="KW-0276">Fatty acid metabolism</keyword>
<dbReference type="Pfam" id="PF01039">
    <property type="entry name" value="Carboxyl_trans"/>
    <property type="match status" value="1"/>
</dbReference>
<reference evidence="7" key="1">
    <citation type="journal article" date="2021" name="PeerJ">
        <title>Extensive microbial diversity within the chicken gut microbiome revealed by metagenomics and culture.</title>
        <authorList>
            <person name="Gilroy R."/>
            <person name="Ravi A."/>
            <person name="Getino M."/>
            <person name="Pursley I."/>
            <person name="Horton D.L."/>
            <person name="Alikhan N.F."/>
            <person name="Baker D."/>
            <person name="Gharbi K."/>
            <person name="Hall N."/>
            <person name="Watson M."/>
            <person name="Adriaenssens E.M."/>
            <person name="Foster-Nyarko E."/>
            <person name="Jarju S."/>
            <person name="Secka A."/>
            <person name="Antonio M."/>
            <person name="Oren A."/>
            <person name="Chaudhuri R.R."/>
            <person name="La Ragione R."/>
            <person name="Hildebrand F."/>
            <person name="Pallen M.J."/>
        </authorList>
    </citation>
    <scope>NUCLEOTIDE SEQUENCE</scope>
    <source>
        <strain evidence="7">6627</strain>
    </source>
</reference>
<dbReference type="GO" id="GO:2001295">
    <property type="term" value="P:malonyl-CoA biosynthetic process"/>
    <property type="evidence" value="ECO:0007669"/>
    <property type="project" value="UniProtKB-UniRule"/>
</dbReference>
<dbReference type="GO" id="GO:0003989">
    <property type="term" value="F:acetyl-CoA carboxylase activity"/>
    <property type="evidence" value="ECO:0007669"/>
    <property type="project" value="InterPro"/>
</dbReference>
<dbReference type="HAMAP" id="MF_01395">
    <property type="entry name" value="AcetylCoA_CT_beta"/>
    <property type="match status" value="1"/>
</dbReference>
<protein>
    <recommendedName>
        <fullName evidence="5">Acetyl-coenzyme A carboxylase carboxyl transferase subunit beta</fullName>
        <shortName evidence="5">ACCase subunit beta</shortName>
        <shortName evidence="5">Acetyl-CoA carboxylase carboxyltransferase subunit beta</shortName>
        <ecNumber evidence="5">2.1.3.15</ecNumber>
    </recommendedName>
</protein>
<dbReference type="SUPFAM" id="SSF52096">
    <property type="entry name" value="ClpP/crotonase"/>
    <property type="match status" value="1"/>
</dbReference>
<evidence type="ECO:0000256" key="3">
    <source>
        <dbReference type="ARBA" id="ARBA00022771"/>
    </source>
</evidence>
<dbReference type="InterPro" id="IPR011762">
    <property type="entry name" value="COA_CT_N"/>
</dbReference>
<comment type="subcellular location">
    <subcellularLocation>
        <location evidence="5">Cytoplasm</location>
    </subcellularLocation>
</comment>
<keyword evidence="5" id="KW-0067">ATP-binding</keyword>
<dbReference type="InterPro" id="IPR034733">
    <property type="entry name" value="AcCoA_carboxyl_beta"/>
</dbReference>
<feature type="binding site" evidence="5">
    <location>
        <position position="36"/>
    </location>
    <ligand>
        <name>Zn(2+)</name>
        <dbReference type="ChEBI" id="CHEBI:29105"/>
    </ligand>
</feature>
<feature type="binding site" evidence="5">
    <location>
        <position position="51"/>
    </location>
    <ligand>
        <name>Zn(2+)</name>
        <dbReference type="ChEBI" id="CHEBI:29105"/>
    </ligand>
</feature>
<dbReference type="Gene3D" id="3.90.226.10">
    <property type="entry name" value="2-enoyl-CoA Hydratase, Chain A, domain 1"/>
    <property type="match status" value="1"/>
</dbReference>
<dbReference type="GO" id="GO:0006633">
    <property type="term" value="P:fatty acid biosynthetic process"/>
    <property type="evidence" value="ECO:0007669"/>
    <property type="project" value="UniProtKB-KW"/>
</dbReference>
<keyword evidence="2 5" id="KW-0808">Transferase</keyword>
<feature type="binding site" evidence="5">
    <location>
        <position position="54"/>
    </location>
    <ligand>
        <name>Zn(2+)</name>
        <dbReference type="ChEBI" id="CHEBI:29105"/>
    </ligand>
</feature>
<evidence type="ECO:0000256" key="2">
    <source>
        <dbReference type="ARBA" id="ARBA00022679"/>
    </source>
</evidence>
<dbReference type="GO" id="GO:0016743">
    <property type="term" value="F:carboxyl- or carbamoyltransferase activity"/>
    <property type="evidence" value="ECO:0007669"/>
    <property type="project" value="UniProtKB-UniRule"/>
</dbReference>
<dbReference type="EMBL" id="DXFP01000006">
    <property type="protein sequence ID" value="HIX01243.1"/>
    <property type="molecule type" value="Genomic_DNA"/>
</dbReference>
<evidence type="ECO:0000313" key="7">
    <source>
        <dbReference type="EMBL" id="HIX01243.1"/>
    </source>
</evidence>
<accession>A0A9D1UVL1</accession>
<keyword evidence="5" id="KW-0862">Zinc</keyword>
<dbReference type="InterPro" id="IPR000438">
    <property type="entry name" value="Acetyl_CoA_COase_Trfase_b_su"/>
</dbReference>
<keyword evidence="5" id="KW-0275">Fatty acid biosynthesis</keyword>
<feature type="domain" description="CoA carboxyltransferase N-terminal" evidence="6">
    <location>
        <begin position="29"/>
        <end position="282"/>
    </location>
</feature>
<dbReference type="InterPro" id="IPR029045">
    <property type="entry name" value="ClpP/crotonase-like_dom_sf"/>
</dbReference>
<comment type="catalytic activity">
    <reaction evidence="5">
        <text>N(6)-carboxybiotinyl-L-lysyl-[protein] + acetyl-CoA = N(6)-biotinyl-L-lysyl-[protein] + malonyl-CoA</text>
        <dbReference type="Rhea" id="RHEA:54728"/>
        <dbReference type="Rhea" id="RHEA-COMP:10505"/>
        <dbReference type="Rhea" id="RHEA-COMP:10506"/>
        <dbReference type="ChEBI" id="CHEBI:57288"/>
        <dbReference type="ChEBI" id="CHEBI:57384"/>
        <dbReference type="ChEBI" id="CHEBI:83144"/>
        <dbReference type="ChEBI" id="CHEBI:83145"/>
        <dbReference type="EC" id="2.1.3.15"/>
    </reaction>
</comment>
<feature type="binding site" evidence="5">
    <location>
        <position position="33"/>
    </location>
    <ligand>
        <name>Zn(2+)</name>
        <dbReference type="ChEBI" id="CHEBI:29105"/>
    </ligand>
</feature>
<name>A0A9D1UVL1_9LACO</name>
<comment type="similarity">
    <text evidence="5">Belongs to the AccD/PCCB family.</text>
</comment>
<dbReference type="GO" id="GO:0008270">
    <property type="term" value="F:zinc ion binding"/>
    <property type="evidence" value="ECO:0007669"/>
    <property type="project" value="UniProtKB-UniRule"/>
</dbReference>
<evidence type="ECO:0000256" key="1">
    <source>
        <dbReference type="ARBA" id="ARBA00022516"/>
    </source>
</evidence>
<gene>
    <name evidence="5" type="primary">accD</name>
    <name evidence="7" type="ORF">H9861_00600</name>
</gene>
<evidence type="ECO:0000256" key="5">
    <source>
        <dbReference type="HAMAP-Rule" id="MF_01395"/>
    </source>
</evidence>
<comment type="subunit">
    <text evidence="5">Acetyl-CoA carboxylase is a heterohexamer composed of biotin carboxyl carrier protein (AccB), biotin carboxylase (AccC) and two subunits each of ACCase subunit alpha (AccA) and ACCase subunit beta (AccD).</text>
</comment>
<proteinExistence type="inferred from homology"/>
<keyword evidence="5" id="KW-0547">Nucleotide-binding</keyword>
<dbReference type="EC" id="2.1.3.15" evidence="5"/>
<dbReference type="PANTHER" id="PTHR42995:SF5">
    <property type="entry name" value="ACETYL-COENZYME A CARBOXYLASE CARBOXYL TRANSFERASE SUBUNIT BETA, CHLOROPLASTIC"/>
    <property type="match status" value="1"/>
</dbReference>
<dbReference type="GO" id="GO:0009317">
    <property type="term" value="C:acetyl-CoA carboxylase complex"/>
    <property type="evidence" value="ECO:0007669"/>
    <property type="project" value="InterPro"/>
</dbReference>
<comment type="cofactor">
    <cofactor evidence="5">
        <name>Zn(2+)</name>
        <dbReference type="ChEBI" id="CHEBI:29105"/>
    </cofactor>
    <text evidence="5">Binds 1 zinc ion per subunit.</text>
</comment>
<keyword evidence="5" id="KW-0963">Cytoplasm</keyword>
<dbReference type="Proteomes" id="UP000823963">
    <property type="component" value="Unassembled WGS sequence"/>
</dbReference>
<evidence type="ECO:0000256" key="4">
    <source>
        <dbReference type="ARBA" id="ARBA00023098"/>
    </source>
</evidence>
<keyword evidence="3 5" id="KW-0863">Zinc-finger</keyword>
<dbReference type="PANTHER" id="PTHR42995">
    <property type="entry name" value="ACETYL-COENZYME A CARBOXYLASE CARBOXYL TRANSFERASE SUBUNIT BETA, CHLOROPLASTIC"/>
    <property type="match status" value="1"/>
</dbReference>
<reference evidence="7" key="2">
    <citation type="submission" date="2021-04" db="EMBL/GenBank/DDBJ databases">
        <authorList>
            <person name="Gilroy R."/>
        </authorList>
    </citation>
    <scope>NUCLEOTIDE SEQUENCE</scope>
    <source>
        <strain evidence="7">6627</strain>
    </source>
</reference>
<dbReference type="PROSITE" id="PS50980">
    <property type="entry name" value="COA_CT_NTER"/>
    <property type="match status" value="1"/>
</dbReference>
<evidence type="ECO:0000313" key="8">
    <source>
        <dbReference type="Proteomes" id="UP000823963"/>
    </source>
</evidence>
<evidence type="ECO:0000259" key="6">
    <source>
        <dbReference type="PROSITE" id="PS50980"/>
    </source>
</evidence>
<comment type="pathway">
    <text evidence="5">Lipid metabolism; malonyl-CoA biosynthesis; malonyl-CoA from acetyl-CoA: step 1/1.</text>
</comment>
<sequence length="282" mass="31417">MQLYQKQNRISQQHVKADQKAADKVPANLWVKCPKCQQTFDQADLGRYSTCPNCDYGFRIGARKRIEWLVDDFSEFKLDLPETNPIDFPGYLDKIEECKEKTQVDESVLIGSAKIDDQRFALGIMDPGFIMGSLGSVTGAKITYLFNWATKNHLSVVLFSASGGARMQEGIFSLMQMQKITNAVTTHSNAGLFYLSVLTDPTTGGVTASFANQGDVILAEPHALIGFAGRRVIEQTMHQKIADDLQSAETLFKNGFVDAIVKRQAEKDVIAQLIRLNEKRQS</sequence>
<keyword evidence="5" id="KW-0479">Metal-binding</keyword>
<keyword evidence="4 5" id="KW-0443">Lipid metabolism</keyword>
<comment type="function">
    <text evidence="5">Component of the acetyl coenzyme A carboxylase (ACC) complex. Biotin carboxylase (BC) catalyzes the carboxylation of biotin on its carrier protein (BCCP) and then the CO(2) group is transferred by the transcarboxylase to acetyl-CoA to form malonyl-CoA.</text>
</comment>
<dbReference type="GO" id="GO:0005524">
    <property type="term" value="F:ATP binding"/>
    <property type="evidence" value="ECO:0007669"/>
    <property type="project" value="UniProtKB-KW"/>
</dbReference>
<dbReference type="AlphaFoldDB" id="A0A9D1UVL1"/>
<comment type="caution">
    <text evidence="7">The sequence shown here is derived from an EMBL/GenBank/DDBJ whole genome shotgun (WGS) entry which is preliminary data.</text>
</comment>
<dbReference type="PRINTS" id="PR01070">
    <property type="entry name" value="ACCCTRFRASEB"/>
</dbReference>
<keyword evidence="1 5" id="KW-0444">Lipid biosynthesis</keyword>
<organism evidence="7 8">
    <name type="scientific">Candidatus Ligilactobacillus excrementigallinarum</name>
    <dbReference type="NCBI Taxonomy" id="2838641"/>
    <lineage>
        <taxon>Bacteria</taxon>
        <taxon>Bacillati</taxon>
        <taxon>Bacillota</taxon>
        <taxon>Bacilli</taxon>
        <taxon>Lactobacillales</taxon>
        <taxon>Lactobacillaceae</taxon>
        <taxon>Ligilactobacillus</taxon>
    </lineage>
</organism>